<accession>A0A1C3EKY7</accession>
<dbReference type="AlphaFoldDB" id="A0A1C3EKY7"/>
<dbReference type="STRING" id="1080227.A8L45_08780"/>
<comment type="caution">
    <text evidence="1">The sequence shown here is derived from an EMBL/GenBank/DDBJ whole genome shotgun (WGS) entry which is preliminary data.</text>
</comment>
<keyword evidence="2" id="KW-1185">Reference proteome</keyword>
<dbReference type="OrthoDB" id="411176at2"/>
<sequence>MELKKSEELLGNDVVEAFIDKFNMRGHKTDPALIQDILEKDLHLGDSELLKSTFHDEFNIPQELDPMLDKVALGLHEKHPAVVEFLVEADKRGLINYDGENSDLVIRILNYSFILEKITEKVTLDYRWGEQLFNFFFDKRAKMGIPKGVFNSFRGAYRIAGRWFVAAKLASIELVALRYIKRMNKKKFEPGSLGDKWNQKTWIAMLNLNIYEATMQDFFVKKNGNSEAGFVLTSTTTDKVTCDGQVLYHHTQGWASLYHTWNLCFITQDLPHLDLMYPKLLIPVVSNATGDYYIHARAIALVITFNMMTLRMAKNIPSPFEVPNKEELSEIWSEINRKYARELLASDEKERGNRMGFIKKFIYKRMYF</sequence>
<dbReference type="Proteomes" id="UP000094936">
    <property type="component" value="Unassembled WGS sequence"/>
</dbReference>
<reference evidence="1 2" key="1">
    <citation type="submission" date="2016-05" db="EMBL/GenBank/DDBJ databases">
        <title>Genomic Taxonomy of the Vibrionaceae.</title>
        <authorList>
            <person name="Gomez-Gil B."/>
            <person name="Enciso-Ibarra J."/>
        </authorList>
    </citation>
    <scope>NUCLEOTIDE SEQUENCE [LARGE SCALE GENOMIC DNA]</scope>
    <source>
        <strain evidence="1 2">CAIM 1920</strain>
    </source>
</reference>
<dbReference type="RefSeq" id="WP_068901324.1">
    <property type="nucleotide sequence ID" value="NZ_JBHUIF010000004.1"/>
</dbReference>
<evidence type="ECO:0000313" key="2">
    <source>
        <dbReference type="Proteomes" id="UP000094936"/>
    </source>
</evidence>
<gene>
    <name evidence="1" type="ORF">A8L45_08780</name>
</gene>
<dbReference type="EMBL" id="LYBM01000012">
    <property type="protein sequence ID" value="ODA33901.1"/>
    <property type="molecule type" value="Genomic_DNA"/>
</dbReference>
<proteinExistence type="predicted"/>
<name>A0A1C3EKY7_9GAMM</name>
<protein>
    <submittedName>
        <fullName evidence="1">Uncharacterized protein</fullName>
    </submittedName>
</protein>
<organism evidence="1 2">
    <name type="scientific">Veronia pacifica</name>
    <dbReference type="NCBI Taxonomy" id="1080227"/>
    <lineage>
        <taxon>Bacteria</taxon>
        <taxon>Pseudomonadati</taxon>
        <taxon>Pseudomonadota</taxon>
        <taxon>Gammaproteobacteria</taxon>
        <taxon>Vibrionales</taxon>
        <taxon>Vibrionaceae</taxon>
        <taxon>Veronia</taxon>
    </lineage>
</organism>
<evidence type="ECO:0000313" key="1">
    <source>
        <dbReference type="EMBL" id="ODA33901.1"/>
    </source>
</evidence>